<dbReference type="PANTHER" id="PTHR31644">
    <property type="entry name" value="TRANSCRIPTIONAL ACTIVATOR ARO80-RELATED"/>
    <property type="match status" value="1"/>
</dbReference>
<dbReference type="EMBL" id="CU928174">
    <property type="protein sequence ID" value="CAR26646.1"/>
    <property type="molecule type" value="Genomic_DNA"/>
</dbReference>
<evidence type="ECO:0000259" key="2">
    <source>
        <dbReference type="PROSITE" id="PS00463"/>
    </source>
</evidence>
<feature type="region of interest" description="Disordered" evidence="1">
    <location>
        <begin position="896"/>
        <end position="946"/>
    </location>
</feature>
<dbReference type="GO" id="GO:0008270">
    <property type="term" value="F:zinc ion binding"/>
    <property type="evidence" value="ECO:0007669"/>
    <property type="project" value="InterPro"/>
</dbReference>
<keyword evidence="4" id="KW-1185">Reference proteome</keyword>
<feature type="region of interest" description="Disordered" evidence="1">
    <location>
        <begin position="1"/>
        <end position="49"/>
    </location>
</feature>
<feature type="compositionally biased region" description="Basic and acidic residues" evidence="1">
    <location>
        <begin position="386"/>
        <end position="399"/>
    </location>
</feature>
<reference evidence="3 4" key="1">
    <citation type="journal article" date="2009" name="Genome Res.">
        <title>Comparative genomics of protoploid Saccharomycetaceae.</title>
        <authorList>
            <consortium name="The Genolevures Consortium"/>
            <person name="Souciet J.-L."/>
            <person name="Dujon B."/>
            <person name="Gaillardin C."/>
            <person name="Johnston M."/>
            <person name="Baret P.V."/>
            <person name="Cliften P."/>
            <person name="Sherman D.J."/>
            <person name="Weissenbach J."/>
            <person name="Westhof E."/>
            <person name="Wincker P."/>
            <person name="Jubin C."/>
            <person name="Poulain J."/>
            <person name="Barbe V."/>
            <person name="Segurens B."/>
            <person name="Artiguenave F."/>
            <person name="Anthouard V."/>
            <person name="Vacherie B."/>
            <person name="Val M.-E."/>
            <person name="Fulton R.S."/>
            <person name="Minx P."/>
            <person name="Wilson R."/>
            <person name="Durrens P."/>
            <person name="Jean G."/>
            <person name="Marck C."/>
            <person name="Martin T."/>
            <person name="Nikolski M."/>
            <person name="Rolland T."/>
            <person name="Seret M.-L."/>
            <person name="Casaregola S."/>
            <person name="Despons L."/>
            <person name="Fairhead C."/>
            <person name="Fischer G."/>
            <person name="Lafontaine I."/>
            <person name="Leh V."/>
            <person name="Lemaire M."/>
            <person name="de Montigny J."/>
            <person name="Neuveglise C."/>
            <person name="Thierry A."/>
            <person name="Blanc-Lenfle I."/>
            <person name="Bleykasten C."/>
            <person name="Diffels J."/>
            <person name="Fritsch E."/>
            <person name="Frangeul L."/>
            <person name="Goeffon A."/>
            <person name="Jauniaux N."/>
            <person name="Kachouri-Lafond R."/>
            <person name="Payen C."/>
            <person name="Potier S."/>
            <person name="Pribylova L."/>
            <person name="Ozanne C."/>
            <person name="Richard G.-F."/>
            <person name="Sacerdot C."/>
            <person name="Straub M.-L."/>
            <person name="Talla E."/>
        </authorList>
    </citation>
    <scope>NUCLEOTIDE SEQUENCE [LARGE SCALE GENOMIC DNA]</scope>
    <source>
        <strain evidence="3 4">ATCC 2623 / CBS 732 / BCRC 21506 / NBRC 1130 / NCYC 568 / NRRL Y-229</strain>
    </source>
</reference>
<dbReference type="InterPro" id="IPR001138">
    <property type="entry name" value="Zn2Cys6_DnaBD"/>
</dbReference>
<feature type="compositionally biased region" description="Polar residues" evidence="1">
    <location>
        <begin position="360"/>
        <end position="376"/>
    </location>
</feature>
<feature type="compositionally biased region" description="Polar residues" evidence="1">
    <location>
        <begin position="910"/>
        <end position="919"/>
    </location>
</feature>
<sequence>MSSGGEGGLSGTLLPAFSGSSSGIGSDIGNSNKNNNNTGGMQSRDSDSSAINVNEEGVIVGDNEQPGRVNVRACTLIKGAAAHDPRIIEPTQMETSEGGKLKRNSFACISCHSLKQKCVPSDFNDIYRKPCIRCLKNGKLCRFDLSKRTRKRKRRGSPLSSPSSTSPKLDLRNGHDVGGGFRKEYPISVSNNNNSIHRRPYSHDILQNDQHPISETWSSQSHTPTPIDTPTGFNAPSTSATAAAASMAAASAASAYPGGYQGGFSSGIPSGYPAGYTSGYPSGFAGGVPIMLNANGAPAVSMPSVLLGNHQLGEMPGNMASTISMQDPTSVNNTDGDNGGARDLNSSTGGSSTVGNVVTANSGNITNNNDKNSTDGSGSGLLPNRRGIDEKSGVAKEEPASSLKRRNSLFKGQLHDLLTNQKDKIGQISSSLNSLSKQWDTLIQSTMSITSSSDPVSLGVILPDEAEVRLQIFLHDVVPKVNLPFISLSADINADQLRRNKPILFSTIMSCVSGMMTQENSNKETNMKLDSFLLDLITDQIFKANNKSIELIESLLTLCFWYNFPEWAHKARYHIFNYVCVCLAKEMGPTFMHRAFGMFLEEDPSSTQHPITAPLDQYEDGARLILLVYISSLNISIFLRQSIKARWSPTIEQACSNICKRMLGENNAFNDDDKTLVVFARLNHILERIHINLHEHSAVDLPYSKECEPTQTHLDHLISKFKYDLSELFKEIPEDRHRVIAYFYSVEAYLYQYIIDSYIEKMPTKFGIGPLPANISDAFLRCYDFCARTLGEFVKLTPKLVASLPLFHSSRIIYTVGMLLLKLRYSAMALPAFQQFQHSTEDAVFLVTEVSKLLEESSNIFIFNNFLYKLRYVVALFVQTYGNKVKALVNSSDIRRSSTTNEIKSDETSRTFTTGSTEVPTKATTNTKTTTGIMEPPSNLPDPNNVILNTAYPAITNTDMISPSQTSNNQEFDNRMGLPTTSSHDKVSSNSPDIQPPSATSSGNINDYLTDVDSIILGFNALNDEFWTDIFSNDL</sequence>
<dbReference type="GO" id="GO:0009074">
    <property type="term" value="P:aromatic amino acid family catabolic process"/>
    <property type="evidence" value="ECO:0007669"/>
    <property type="project" value="TreeGrafter"/>
</dbReference>
<dbReference type="HOGENOM" id="CLU_004837_0_0_1"/>
<dbReference type="AlphaFoldDB" id="C5DS85"/>
<evidence type="ECO:0000313" key="4">
    <source>
        <dbReference type="Proteomes" id="UP000008536"/>
    </source>
</evidence>
<feature type="region of interest" description="Disordered" evidence="1">
    <location>
        <begin position="958"/>
        <end position="1005"/>
    </location>
</feature>
<feature type="region of interest" description="Disordered" evidence="1">
    <location>
        <begin position="146"/>
        <end position="199"/>
    </location>
</feature>
<feature type="compositionally biased region" description="Polar residues" evidence="1">
    <location>
        <begin position="215"/>
        <end position="234"/>
    </location>
</feature>
<dbReference type="CDD" id="cd00067">
    <property type="entry name" value="GAL4"/>
    <property type="match status" value="1"/>
</dbReference>
<dbReference type="FunCoup" id="C5DS85">
    <property type="interactions" value="261"/>
</dbReference>
<evidence type="ECO:0000313" key="3">
    <source>
        <dbReference type="EMBL" id="CAR26646.1"/>
    </source>
</evidence>
<feature type="compositionally biased region" description="Polar residues" evidence="1">
    <location>
        <begin position="958"/>
        <end position="971"/>
    </location>
</feature>
<organism evidence="3 4">
    <name type="scientific">Zygosaccharomyces rouxii (strain ATCC 2623 / CBS 732 / NBRC 1130 / NCYC 568 / NRRL Y-229)</name>
    <dbReference type="NCBI Taxonomy" id="559307"/>
    <lineage>
        <taxon>Eukaryota</taxon>
        <taxon>Fungi</taxon>
        <taxon>Dikarya</taxon>
        <taxon>Ascomycota</taxon>
        <taxon>Saccharomycotina</taxon>
        <taxon>Saccharomycetes</taxon>
        <taxon>Saccharomycetales</taxon>
        <taxon>Saccharomycetaceae</taxon>
        <taxon>Zygosaccharomyces</taxon>
    </lineage>
</organism>
<dbReference type="Proteomes" id="UP000008536">
    <property type="component" value="Chromosome B"/>
</dbReference>
<dbReference type="InterPro" id="IPR052780">
    <property type="entry name" value="AAA_Catabolism_Regulators"/>
</dbReference>
<evidence type="ECO:0000256" key="1">
    <source>
        <dbReference type="SAM" id="MobiDB-lite"/>
    </source>
</evidence>
<feature type="compositionally biased region" description="Low complexity" evidence="1">
    <location>
        <begin position="921"/>
        <end position="931"/>
    </location>
</feature>
<feature type="domain" description="Zn(2)-C6 fungal-type" evidence="2">
    <location>
        <begin position="107"/>
        <end position="141"/>
    </location>
</feature>
<dbReference type="KEGG" id="zro:ZYRO0B14718g"/>
<feature type="compositionally biased region" description="Low complexity" evidence="1">
    <location>
        <begin position="345"/>
        <end position="359"/>
    </location>
</feature>
<feature type="compositionally biased region" description="Low complexity" evidence="1">
    <location>
        <begin position="157"/>
        <end position="168"/>
    </location>
</feature>
<feature type="compositionally biased region" description="Gly residues" evidence="1">
    <location>
        <begin position="1"/>
        <end position="10"/>
    </location>
</feature>
<dbReference type="PANTHER" id="PTHR31644:SF2">
    <property type="entry name" value="TRANSCRIPTIONAL ACTIVATOR ARO80-RELATED"/>
    <property type="match status" value="1"/>
</dbReference>
<dbReference type="GO" id="GO:0000981">
    <property type="term" value="F:DNA-binding transcription factor activity, RNA polymerase II-specific"/>
    <property type="evidence" value="ECO:0007669"/>
    <property type="project" value="InterPro"/>
</dbReference>
<feature type="region of interest" description="Disordered" evidence="1">
    <location>
        <begin position="215"/>
        <end position="237"/>
    </location>
</feature>
<feature type="compositionally biased region" description="Polar residues" evidence="1">
    <location>
        <begin position="988"/>
        <end position="1005"/>
    </location>
</feature>
<dbReference type="SUPFAM" id="SSF57701">
    <property type="entry name" value="Zn2/Cys6 DNA-binding domain"/>
    <property type="match status" value="1"/>
</dbReference>
<dbReference type="PROSITE" id="PS00463">
    <property type="entry name" value="ZN2_CY6_FUNGAL_1"/>
    <property type="match status" value="1"/>
</dbReference>
<name>C5DS85_ZYGRC</name>
<accession>C5DS85</accession>
<dbReference type="InParanoid" id="C5DS85"/>
<dbReference type="SMART" id="SM00066">
    <property type="entry name" value="GAL4"/>
    <property type="match status" value="1"/>
</dbReference>
<gene>
    <name evidence="3" type="ordered locus">ZYRO0B14718g</name>
</gene>
<feature type="compositionally biased region" description="Low complexity" evidence="1">
    <location>
        <begin position="11"/>
        <end position="40"/>
    </location>
</feature>
<feature type="compositionally biased region" description="Basic and acidic residues" evidence="1">
    <location>
        <begin position="169"/>
        <end position="185"/>
    </location>
</feature>
<feature type="region of interest" description="Disordered" evidence="1">
    <location>
        <begin position="317"/>
        <end position="406"/>
    </location>
</feature>
<dbReference type="GO" id="GO:0005634">
    <property type="term" value="C:nucleus"/>
    <property type="evidence" value="ECO:0007669"/>
    <property type="project" value="TreeGrafter"/>
</dbReference>
<dbReference type="GO" id="GO:0045944">
    <property type="term" value="P:positive regulation of transcription by RNA polymerase II"/>
    <property type="evidence" value="ECO:0007669"/>
    <property type="project" value="TreeGrafter"/>
</dbReference>
<proteinExistence type="predicted"/>
<dbReference type="InterPro" id="IPR036864">
    <property type="entry name" value="Zn2-C6_fun-type_DNA-bd_sf"/>
</dbReference>
<feature type="compositionally biased region" description="Polar residues" evidence="1">
    <location>
        <begin position="319"/>
        <end position="336"/>
    </location>
</feature>
<dbReference type="Gene3D" id="4.10.240.10">
    <property type="entry name" value="Zn(2)-C6 fungal-type DNA-binding domain"/>
    <property type="match status" value="1"/>
</dbReference>
<protein>
    <submittedName>
        <fullName evidence="3">ZYRO0B14718p</fullName>
    </submittedName>
</protein>